<accession>A0A1L9C3J1</accession>
<dbReference type="OrthoDB" id="131511at2157"/>
<dbReference type="Pfam" id="PF09012">
    <property type="entry name" value="FeoC"/>
    <property type="match status" value="1"/>
</dbReference>
<sequence length="96" mass="10388">MVLGYKYVLKKMAEMDQRGSISFNALSAGMNMNTRQLRGMLEVMENMGHVSKIGDANASPDLLSCGTCKSCGCCNSGISYGTTYQLTDKGRRVCST</sequence>
<dbReference type="InterPro" id="IPR036388">
    <property type="entry name" value="WH-like_DNA-bd_sf"/>
</dbReference>
<dbReference type="Proteomes" id="UP000185713">
    <property type="component" value="Unassembled WGS sequence"/>
</dbReference>
<organism evidence="2 5">
    <name type="scientific">Methanohalophilus portucalensis FDF-1</name>
    <dbReference type="NCBI Taxonomy" id="523843"/>
    <lineage>
        <taxon>Archaea</taxon>
        <taxon>Methanobacteriati</taxon>
        <taxon>Methanobacteriota</taxon>
        <taxon>Stenosarchaea group</taxon>
        <taxon>Methanomicrobia</taxon>
        <taxon>Methanosarcinales</taxon>
        <taxon>Methanosarcinaceae</taxon>
        <taxon>Methanohalophilus</taxon>
    </lineage>
</organism>
<evidence type="ECO:0000313" key="2">
    <source>
        <dbReference type="EMBL" id="OJH49124.1"/>
    </source>
</evidence>
<evidence type="ECO:0000313" key="5">
    <source>
        <dbReference type="Proteomes" id="UP000185713"/>
    </source>
</evidence>
<reference evidence="4" key="3">
    <citation type="submission" date="2017-04" db="EMBL/GenBank/DDBJ databases">
        <authorList>
            <person name="Afonso C.L."/>
            <person name="Miller P.J."/>
            <person name="Scott M.A."/>
            <person name="Spackman E."/>
            <person name="Goraichik I."/>
            <person name="Dimitrov K.M."/>
            <person name="Suarez D.L."/>
            <person name="Swayne D.E."/>
        </authorList>
    </citation>
    <scope>NUCLEOTIDE SEQUENCE [LARGE SCALE GENOMIC DNA]</scope>
    <source>
        <strain evidence="4">FDF-1</strain>
    </source>
</reference>
<evidence type="ECO:0000313" key="4">
    <source>
        <dbReference type="EMBL" id="SMH39431.1"/>
    </source>
</evidence>
<proteinExistence type="predicted"/>
<keyword evidence="6" id="KW-1185">Reference proteome</keyword>
<evidence type="ECO:0000259" key="1">
    <source>
        <dbReference type="Pfam" id="PF09012"/>
    </source>
</evidence>
<evidence type="ECO:0000313" key="7">
    <source>
        <dbReference type="Proteomes" id="UP000278252"/>
    </source>
</evidence>
<evidence type="ECO:0000313" key="3">
    <source>
        <dbReference type="EMBL" id="RNI08077.1"/>
    </source>
</evidence>
<dbReference type="RefSeq" id="WP_072360785.1">
    <property type="nucleotide sequence ID" value="NZ_FXBN01000002.1"/>
</dbReference>
<dbReference type="InterPro" id="IPR036390">
    <property type="entry name" value="WH_DNA-bd_sf"/>
</dbReference>
<reference evidence="6" key="2">
    <citation type="submission" date="2017-04" db="EMBL/GenBank/DDBJ databases">
        <authorList>
            <person name="Varghese N."/>
            <person name="Submissions S."/>
        </authorList>
    </citation>
    <scope>NUCLEOTIDE SEQUENCE [LARGE SCALE GENOMIC DNA]</scope>
    <source>
        <strain evidence="6">FDF-1</strain>
    </source>
</reference>
<protein>
    <submittedName>
        <fullName evidence="4">FeoC like transcriptional regulator</fullName>
    </submittedName>
</protein>
<reference evidence="3 7" key="4">
    <citation type="submission" date="2018-10" db="EMBL/GenBank/DDBJ databases">
        <title>Cultivation of a novel Methanohalophilus strain from Kebrit Deep of the Red Sea and a genomic comparison of members of the genus Methanohalophilus.</title>
        <authorList>
            <person name="Guan Y."/>
            <person name="Ngugi D.K."/>
            <person name="Stingl U."/>
        </authorList>
    </citation>
    <scope>NUCLEOTIDE SEQUENCE [LARGE SCALE GENOMIC DNA]</scope>
    <source>
        <strain evidence="3 7">DSM 7471</strain>
    </source>
</reference>
<dbReference type="EMBL" id="FXBN01000002">
    <property type="protein sequence ID" value="SMH39431.1"/>
    <property type="molecule type" value="Genomic_DNA"/>
</dbReference>
<feature type="domain" description="Transcriptional regulator HTH-type FeoC" evidence="1">
    <location>
        <begin position="9"/>
        <end position="72"/>
    </location>
</feature>
<dbReference type="STRING" id="523843.SAMN06264941_1383"/>
<reference evidence="2 5" key="1">
    <citation type="submission" date="2014-12" db="EMBL/GenBank/DDBJ databases">
        <title>The genome sequence of Methanohalophilus portucalensis strain FDF1.</title>
        <authorList>
            <person name="Lai M.-C."/>
            <person name="Lai S.-J."/>
        </authorList>
    </citation>
    <scope>NUCLEOTIDE SEQUENCE [LARGE SCALE GENOMIC DNA]</scope>
    <source>
        <strain evidence="2 5">FDF-1</strain>
    </source>
</reference>
<evidence type="ECO:0000313" key="6">
    <source>
        <dbReference type="Proteomes" id="UP000193969"/>
    </source>
</evidence>
<dbReference type="InterPro" id="IPR015102">
    <property type="entry name" value="Tscrpt_reg_HTH_FeoC"/>
</dbReference>
<name>A0A1L9C3J1_9EURY</name>
<dbReference type="EMBL" id="JWTK01000004">
    <property type="protein sequence ID" value="OJH49124.1"/>
    <property type="molecule type" value="Genomic_DNA"/>
</dbReference>
<dbReference type="SUPFAM" id="SSF46785">
    <property type="entry name" value="Winged helix' DNA-binding domain"/>
    <property type="match status" value="1"/>
</dbReference>
<dbReference type="Proteomes" id="UP000278252">
    <property type="component" value="Unassembled WGS sequence"/>
</dbReference>
<dbReference type="EMBL" id="RJJH01000017">
    <property type="protein sequence ID" value="RNI08077.1"/>
    <property type="molecule type" value="Genomic_DNA"/>
</dbReference>
<dbReference type="Gene3D" id="1.10.10.10">
    <property type="entry name" value="Winged helix-like DNA-binding domain superfamily/Winged helix DNA-binding domain"/>
    <property type="match status" value="1"/>
</dbReference>
<gene>
    <name evidence="3" type="ORF">EFE41_10525</name>
    <name evidence="2" type="ORF">MPF_1627</name>
    <name evidence="4" type="ORF">SAMN06264941_1383</name>
</gene>
<dbReference type="Proteomes" id="UP000193969">
    <property type="component" value="Unassembled WGS sequence"/>
</dbReference>
<dbReference type="AlphaFoldDB" id="A0A1L9C3J1"/>